<evidence type="ECO:0000313" key="3">
    <source>
        <dbReference type="EMBL" id="KAA3674228.1"/>
    </source>
</evidence>
<evidence type="ECO:0000259" key="2">
    <source>
        <dbReference type="PROSITE" id="PS50994"/>
    </source>
</evidence>
<dbReference type="PANTHER" id="PTHR38681">
    <property type="entry name" value="RETROVIRUS-RELATED POL POLYPROTEIN FROM TRANSPOSON 412-LIKE PROTEIN-RELATED"/>
    <property type="match status" value="1"/>
</dbReference>
<dbReference type="GO" id="GO:0007017">
    <property type="term" value="P:microtubule-based process"/>
    <property type="evidence" value="ECO:0007669"/>
    <property type="project" value="InterPro"/>
</dbReference>
<evidence type="ECO:0000256" key="1">
    <source>
        <dbReference type="SAM" id="MobiDB-lite"/>
    </source>
</evidence>
<dbReference type="SUPFAM" id="SSF53098">
    <property type="entry name" value="Ribonuclease H-like"/>
    <property type="match status" value="1"/>
</dbReference>
<feature type="compositionally biased region" description="Basic residues" evidence="1">
    <location>
        <begin position="363"/>
        <end position="372"/>
    </location>
</feature>
<dbReference type="InterPro" id="IPR001584">
    <property type="entry name" value="Integrase_cat-core"/>
</dbReference>
<dbReference type="InterPro" id="IPR037177">
    <property type="entry name" value="DLC_sf"/>
</dbReference>
<comment type="caution">
    <text evidence="3">The sequence shown here is derived from an EMBL/GenBank/DDBJ whole genome shotgun (WGS) entry which is preliminary data.</text>
</comment>
<evidence type="ECO:0000313" key="4">
    <source>
        <dbReference type="Proteomes" id="UP000324629"/>
    </source>
</evidence>
<accession>A0A5J4NG17</accession>
<feature type="domain" description="Integrase catalytic" evidence="2">
    <location>
        <begin position="95"/>
        <end position="226"/>
    </location>
</feature>
<dbReference type="Proteomes" id="UP000324629">
    <property type="component" value="Unassembled WGS sequence"/>
</dbReference>
<feature type="region of interest" description="Disordered" evidence="1">
    <location>
        <begin position="334"/>
        <end position="372"/>
    </location>
</feature>
<name>A0A5J4NG17_9TREM</name>
<dbReference type="PROSITE" id="PS50994">
    <property type="entry name" value="INTEGRASE"/>
    <property type="match status" value="1"/>
</dbReference>
<dbReference type="PANTHER" id="PTHR38681:SF1">
    <property type="entry name" value="RETROVIRUS-RELATED POL POLYPROTEIN FROM TRANSPOSON 412-LIKE PROTEIN"/>
    <property type="match status" value="1"/>
</dbReference>
<dbReference type="EMBL" id="QNGE01003295">
    <property type="protein sequence ID" value="KAA3674228.1"/>
    <property type="molecule type" value="Genomic_DNA"/>
</dbReference>
<sequence>MHEDAVHAAAYALENFQLEKDIAVQIKKEFDRNSSRPIETIGQPEDYSHVKAAITNQGSAILSTQVSSIPSEFNDLNRPITSNLRTANRSTMKLFGQSPGTLNLGLRQSIRWFFTIVVVQMAIVDIDLLQHFEPPIDFRRLHIVDHTTKLAVTEILTDKPLISPVYQSSPHGCPATFTADRGPQFEGGSFAETLNALGCHSTRTTAYHPAANGMVERFHRQLKLDLAAVDAIRWTDSLPMVLLGIHAAPRAGRHVSRAELIYSQPLRPPGNHISRATDTLRYDASYAEQLASHMRRLHVTDKPEQNRKAFVPENLHDCMHVCLRPACLKRTEDAFNVPPHPSPRWQLSRNSLDQAHRPQQTSRLRRRRQHPP</sequence>
<proteinExistence type="predicted"/>
<protein>
    <recommendedName>
        <fullName evidence="2">Integrase catalytic domain-containing protein</fullName>
    </recommendedName>
</protein>
<dbReference type="GO" id="GO:0030286">
    <property type="term" value="C:dynein complex"/>
    <property type="evidence" value="ECO:0007669"/>
    <property type="project" value="InterPro"/>
</dbReference>
<dbReference type="GO" id="GO:0015074">
    <property type="term" value="P:DNA integration"/>
    <property type="evidence" value="ECO:0007669"/>
    <property type="project" value="InterPro"/>
</dbReference>
<organism evidence="3 4">
    <name type="scientific">Paragonimus westermani</name>
    <dbReference type="NCBI Taxonomy" id="34504"/>
    <lineage>
        <taxon>Eukaryota</taxon>
        <taxon>Metazoa</taxon>
        <taxon>Spiralia</taxon>
        <taxon>Lophotrochozoa</taxon>
        <taxon>Platyhelminthes</taxon>
        <taxon>Trematoda</taxon>
        <taxon>Digenea</taxon>
        <taxon>Plagiorchiida</taxon>
        <taxon>Troglotremata</taxon>
        <taxon>Troglotrematidae</taxon>
        <taxon>Paragonimus</taxon>
    </lineage>
</organism>
<dbReference type="Gene3D" id="3.30.420.10">
    <property type="entry name" value="Ribonuclease H-like superfamily/Ribonuclease H"/>
    <property type="match status" value="1"/>
</dbReference>
<dbReference type="SUPFAM" id="SSF54648">
    <property type="entry name" value="DLC"/>
    <property type="match status" value="1"/>
</dbReference>
<dbReference type="GO" id="GO:0003676">
    <property type="term" value="F:nucleic acid binding"/>
    <property type="evidence" value="ECO:0007669"/>
    <property type="project" value="InterPro"/>
</dbReference>
<keyword evidence="4" id="KW-1185">Reference proteome</keyword>
<gene>
    <name evidence="3" type="ORF">DEA37_0005833</name>
</gene>
<dbReference type="InterPro" id="IPR036397">
    <property type="entry name" value="RNaseH_sf"/>
</dbReference>
<dbReference type="InterPro" id="IPR012337">
    <property type="entry name" value="RNaseH-like_sf"/>
</dbReference>
<reference evidence="3 4" key="1">
    <citation type="journal article" date="2019" name="Gigascience">
        <title>Whole-genome sequence of the oriental lung fluke Paragonimus westermani.</title>
        <authorList>
            <person name="Oey H."/>
            <person name="Zakrzewski M."/>
            <person name="Narain K."/>
            <person name="Devi K.R."/>
            <person name="Agatsuma T."/>
            <person name="Nawaratna S."/>
            <person name="Gobert G.N."/>
            <person name="Jones M.K."/>
            <person name="Ragan M.A."/>
            <person name="McManus D.P."/>
            <person name="Krause L."/>
        </authorList>
    </citation>
    <scope>NUCLEOTIDE SEQUENCE [LARGE SCALE GENOMIC DNA]</scope>
    <source>
        <strain evidence="3 4">IND2009</strain>
    </source>
</reference>
<dbReference type="AlphaFoldDB" id="A0A5J4NG17"/>